<reference evidence="2" key="2">
    <citation type="submission" date="2013-10" db="EMBL/GenBank/DDBJ databases">
        <authorList>
            <person name="Aslett M."/>
        </authorList>
    </citation>
    <scope>NUCLEOTIDE SEQUENCE [LARGE SCALE GENOMIC DNA]</scope>
    <source>
        <strain evidence="2">Houghton</strain>
    </source>
</reference>
<dbReference type="SUPFAM" id="SSF52087">
    <property type="entry name" value="CRAL/TRIO domain"/>
    <property type="match status" value="1"/>
</dbReference>
<dbReference type="InterPro" id="IPR036865">
    <property type="entry name" value="CRAL-TRIO_dom_sf"/>
</dbReference>
<name>U6KE31_9EIME</name>
<organism evidence="2 3">
    <name type="scientific">Eimeria mitis</name>
    <dbReference type="NCBI Taxonomy" id="44415"/>
    <lineage>
        <taxon>Eukaryota</taxon>
        <taxon>Sar</taxon>
        <taxon>Alveolata</taxon>
        <taxon>Apicomplexa</taxon>
        <taxon>Conoidasida</taxon>
        <taxon>Coccidia</taxon>
        <taxon>Eucoccidiorida</taxon>
        <taxon>Eimeriorina</taxon>
        <taxon>Eimeriidae</taxon>
        <taxon>Eimeria</taxon>
    </lineage>
</organism>
<dbReference type="GeneID" id="25381553"/>
<gene>
    <name evidence="2" type="ORF">EMH_0070350</name>
</gene>
<evidence type="ECO:0000313" key="2">
    <source>
        <dbReference type="EMBL" id="CDJ35041.1"/>
    </source>
</evidence>
<feature type="compositionally biased region" description="Low complexity" evidence="1">
    <location>
        <begin position="505"/>
        <end position="517"/>
    </location>
</feature>
<dbReference type="Proteomes" id="UP000030744">
    <property type="component" value="Unassembled WGS sequence"/>
</dbReference>
<accession>U6KE31</accession>
<dbReference type="RefSeq" id="XP_013357603.1">
    <property type="nucleotide sequence ID" value="XM_013502149.1"/>
</dbReference>
<evidence type="ECO:0000313" key="3">
    <source>
        <dbReference type="Proteomes" id="UP000030744"/>
    </source>
</evidence>
<evidence type="ECO:0008006" key="4">
    <source>
        <dbReference type="Google" id="ProtNLM"/>
    </source>
</evidence>
<dbReference type="Gene3D" id="3.40.525.10">
    <property type="entry name" value="CRAL-TRIO lipid binding domain"/>
    <property type="match status" value="1"/>
</dbReference>
<reference evidence="2" key="1">
    <citation type="submission" date="2013-10" db="EMBL/GenBank/DDBJ databases">
        <title>Genomic analysis of the causative agents of coccidiosis in chickens.</title>
        <authorList>
            <person name="Reid A.J."/>
            <person name="Blake D."/>
            <person name="Billington K."/>
            <person name="Browne H."/>
            <person name="Dunn M."/>
            <person name="Hung S."/>
            <person name="Kawahara F."/>
            <person name="Miranda-Saavedra D."/>
            <person name="Mourier T."/>
            <person name="Nagra H."/>
            <person name="Otto T.D."/>
            <person name="Rawlings N."/>
            <person name="Sanchez A."/>
            <person name="Sanders M."/>
            <person name="Subramaniam C."/>
            <person name="Tay Y."/>
            <person name="Dear P."/>
            <person name="Doerig C."/>
            <person name="Gruber A."/>
            <person name="Parkinson J."/>
            <person name="Shirley M."/>
            <person name="Wan K.L."/>
            <person name="Berriman M."/>
            <person name="Tomley F."/>
            <person name="Pain A."/>
        </authorList>
    </citation>
    <scope>NUCLEOTIDE SEQUENCE [LARGE SCALE GENOMIC DNA]</scope>
    <source>
        <strain evidence="2">Houghton</strain>
    </source>
</reference>
<keyword evidence="3" id="KW-1185">Reference proteome</keyword>
<dbReference type="OrthoDB" id="345337at2759"/>
<dbReference type="VEuPathDB" id="ToxoDB:EMH_0070350"/>
<proteinExistence type="predicted"/>
<evidence type="ECO:0000256" key="1">
    <source>
        <dbReference type="SAM" id="MobiDB-lite"/>
    </source>
</evidence>
<feature type="region of interest" description="Disordered" evidence="1">
    <location>
        <begin position="502"/>
        <end position="521"/>
    </location>
</feature>
<sequence>MYGLLHAPDTVEQAGVDREAAEWPRVVDGRLLYRGEVKVGDRVLPVCEEASFTSPMPEDPEAVAEAFAGYYDGNFPETTEHDISSHVEIKAPMKYKDGGRGKVKAHLAATGHLVVGSIPQSDEPATPEGLDLFAPYEQKLAKFVVLISSLSGNCACLYLQITPAELQRTLLRVFDRAWGKLGAASRRHGEKISHVAVVLDFNDMSQLDLAAYSTHRLLGDIGEVLRAYCPWLVYKIIVFKLQFAREFLWELLRPALHANCRVVTAEDEDELLQEIQADGTFILHTLGGFNECSVLRCRRPVYRLPQPPQPLGASEWFSKEGETTDFWEDMQKLYAEAPGAPPEEEPVDDIKTSASDQISAALSRQMQDESREEALQSKENELKDLLIRRECLLPHFKKALKQVFNTRHADVEFVKAPALPEKELARPSFSMKDVTKSDVQICIWNPPANEVEAARETTQMLLNIFEKRSLWTHPPLPPNYMHAFERTTYPLDCVHHSRSVSLMKPQQTPLSTSPTPTKGGLTRPAQVKENLPYPSNKAAWNALNFL</sequence>
<dbReference type="EMBL" id="HG687613">
    <property type="protein sequence ID" value="CDJ35041.1"/>
    <property type="molecule type" value="Genomic_DNA"/>
</dbReference>
<dbReference type="AlphaFoldDB" id="U6KE31"/>
<protein>
    <recommendedName>
        <fullName evidence="4">CRAL-TRIO domain-containing protein</fullName>
    </recommendedName>
</protein>